<evidence type="ECO:0000313" key="2">
    <source>
        <dbReference type="EMBL" id="NKE65066.1"/>
    </source>
</evidence>
<name>A0A7X6I578_9BURK</name>
<accession>A0A7X6I578</accession>
<evidence type="ECO:0008006" key="4">
    <source>
        <dbReference type="Google" id="ProtNLM"/>
    </source>
</evidence>
<dbReference type="RefSeq" id="WP_168106101.1">
    <property type="nucleotide sequence ID" value="NZ_VTOX01000001.1"/>
</dbReference>
<dbReference type="AlphaFoldDB" id="A0A7X6I578"/>
<dbReference type="Proteomes" id="UP000521868">
    <property type="component" value="Unassembled WGS sequence"/>
</dbReference>
<keyword evidence="3" id="KW-1185">Reference proteome</keyword>
<gene>
    <name evidence="2" type="ORF">RAMLITH_04475</name>
</gene>
<reference evidence="2 3" key="1">
    <citation type="journal article" date="2020" name="Nature">
        <title>Bacterial chemolithoautotrophy via manganese oxidation.</title>
        <authorList>
            <person name="Yu H."/>
            <person name="Leadbetter J.R."/>
        </authorList>
    </citation>
    <scope>NUCLEOTIDE SEQUENCE [LARGE SCALE GENOMIC DNA]</scope>
    <source>
        <strain evidence="2 3">RBP-1</strain>
    </source>
</reference>
<proteinExistence type="predicted"/>
<comment type="caution">
    <text evidence="2">The sequence shown here is derived from an EMBL/GenBank/DDBJ whole genome shotgun (WGS) entry which is preliminary data.</text>
</comment>
<organism evidence="2 3">
    <name type="scientific">Ramlibacter lithotrophicus</name>
    <dbReference type="NCBI Taxonomy" id="2606681"/>
    <lineage>
        <taxon>Bacteria</taxon>
        <taxon>Pseudomonadati</taxon>
        <taxon>Pseudomonadota</taxon>
        <taxon>Betaproteobacteria</taxon>
        <taxon>Burkholderiales</taxon>
        <taxon>Comamonadaceae</taxon>
        <taxon>Ramlibacter</taxon>
    </lineage>
</organism>
<feature type="signal peptide" evidence="1">
    <location>
        <begin position="1"/>
        <end position="23"/>
    </location>
</feature>
<feature type="chain" id="PRO_5030681746" description="FAD/FMN-containing dehydrogenase" evidence="1">
    <location>
        <begin position="24"/>
        <end position="162"/>
    </location>
</feature>
<protein>
    <recommendedName>
        <fullName evidence="4">FAD/FMN-containing dehydrogenase</fullName>
    </recommendedName>
</protein>
<evidence type="ECO:0000256" key="1">
    <source>
        <dbReference type="SAM" id="SignalP"/>
    </source>
</evidence>
<evidence type="ECO:0000313" key="3">
    <source>
        <dbReference type="Proteomes" id="UP000521868"/>
    </source>
</evidence>
<keyword evidence="1" id="KW-0732">Signal</keyword>
<dbReference type="PROSITE" id="PS51257">
    <property type="entry name" value="PROKAR_LIPOPROTEIN"/>
    <property type="match status" value="1"/>
</dbReference>
<sequence>MTRFPRSALSGFLLASCVLLVGATGNVTQVQPGALLPDMVLKDQHDQRLTVGRDTRIIFVAAEMATSRMMTKALEALPPAALKERQAVYIADISSMPEPISTIVAMPKMRRLPYPVAVARHSGEVAHLPRKPGAVTVVRTEGGTVRAVDFANSPEALATYLK</sequence>
<dbReference type="EMBL" id="VTOX01000001">
    <property type="protein sequence ID" value="NKE65066.1"/>
    <property type="molecule type" value="Genomic_DNA"/>
</dbReference>